<dbReference type="EMBL" id="BK014849">
    <property type="protein sequence ID" value="DAD78731.1"/>
    <property type="molecule type" value="Genomic_DNA"/>
</dbReference>
<sequence>MTFFILALMVFPPGRSRTTSTLSYVALILSGTSPIYA</sequence>
<name>A0A8S5M9V7_9CAUD</name>
<reference evidence="1" key="1">
    <citation type="journal article" date="2021" name="Proc. Natl. Acad. Sci. U.S.A.">
        <title>A Catalog of Tens of Thousands of Viruses from Human Metagenomes Reveals Hidden Associations with Chronic Diseases.</title>
        <authorList>
            <person name="Tisza M.J."/>
            <person name="Buck C.B."/>
        </authorList>
    </citation>
    <scope>NUCLEOTIDE SEQUENCE</scope>
    <source>
        <strain evidence="1">CtB3v5</strain>
    </source>
</reference>
<organism evidence="1">
    <name type="scientific">Siphoviridae sp. ctB3v5</name>
    <dbReference type="NCBI Taxonomy" id="2826186"/>
    <lineage>
        <taxon>Viruses</taxon>
        <taxon>Duplodnaviria</taxon>
        <taxon>Heunggongvirae</taxon>
        <taxon>Uroviricota</taxon>
        <taxon>Caudoviricetes</taxon>
    </lineage>
</organism>
<accession>A0A8S5M9V7</accession>
<protein>
    <submittedName>
        <fullName evidence="1">Uncharacterized protein</fullName>
    </submittedName>
</protein>
<proteinExistence type="predicted"/>
<evidence type="ECO:0000313" key="1">
    <source>
        <dbReference type="EMBL" id="DAD78731.1"/>
    </source>
</evidence>